<reference evidence="6" key="1">
    <citation type="submission" date="2016-11" db="EMBL/GenBank/DDBJ databases">
        <authorList>
            <person name="Varghese N."/>
            <person name="Submissions S."/>
        </authorList>
    </citation>
    <scope>NUCLEOTIDE SEQUENCE [LARGE SCALE GENOMIC DNA]</scope>
    <source>
        <strain evidence="6">DSM 11003</strain>
    </source>
</reference>
<keyword evidence="3" id="KW-0732">Signal</keyword>
<dbReference type="InterPro" id="IPR006127">
    <property type="entry name" value="ZnuA-like"/>
</dbReference>
<protein>
    <submittedName>
        <fullName evidence="5">Zinc transport system substrate-binding protein</fullName>
    </submittedName>
</protein>
<dbReference type="SUPFAM" id="SSF53807">
    <property type="entry name" value="Helical backbone' metal receptor"/>
    <property type="match status" value="1"/>
</dbReference>
<dbReference type="OrthoDB" id="9810636at2"/>
<keyword evidence="2" id="KW-0813">Transport</keyword>
<dbReference type="Proteomes" id="UP000242329">
    <property type="component" value="Unassembled WGS sequence"/>
</dbReference>
<evidence type="ECO:0000256" key="1">
    <source>
        <dbReference type="ARBA" id="ARBA00011028"/>
    </source>
</evidence>
<dbReference type="RefSeq" id="WP_073088880.1">
    <property type="nucleotide sequence ID" value="NZ_FQWY01000002.1"/>
</dbReference>
<proteinExistence type="inferred from homology"/>
<evidence type="ECO:0000313" key="5">
    <source>
        <dbReference type="EMBL" id="SHG39677.1"/>
    </source>
</evidence>
<gene>
    <name evidence="5" type="ORF">SAMN02745221_00113</name>
</gene>
<dbReference type="Gene3D" id="3.40.50.1980">
    <property type="entry name" value="Nitrogenase molybdenum iron protein domain"/>
    <property type="match status" value="2"/>
</dbReference>
<dbReference type="PANTHER" id="PTHR42953">
    <property type="entry name" value="HIGH-AFFINITY ZINC UPTAKE SYSTEM PROTEIN ZNUA-RELATED"/>
    <property type="match status" value="1"/>
</dbReference>
<evidence type="ECO:0000256" key="4">
    <source>
        <dbReference type="SAM" id="Coils"/>
    </source>
</evidence>
<dbReference type="PROSITE" id="PS51257">
    <property type="entry name" value="PROKAR_LIPOPROTEIN"/>
    <property type="match status" value="1"/>
</dbReference>
<evidence type="ECO:0000313" key="6">
    <source>
        <dbReference type="Proteomes" id="UP000242329"/>
    </source>
</evidence>
<dbReference type="InterPro" id="IPR050492">
    <property type="entry name" value="Bact_metal-bind_prot9"/>
</dbReference>
<evidence type="ECO:0000256" key="3">
    <source>
        <dbReference type="ARBA" id="ARBA00022729"/>
    </source>
</evidence>
<name>A0A1M5JGK6_9FIRM</name>
<keyword evidence="4" id="KW-0175">Coiled coil</keyword>
<keyword evidence="6" id="KW-1185">Reference proteome</keyword>
<dbReference type="Pfam" id="PF01297">
    <property type="entry name" value="ZnuA"/>
    <property type="match status" value="1"/>
</dbReference>
<sequence length="290" mass="32789">MKRTRLGLSISVLLILTVLITGCFKKEESKVREEGVLKVWVTVLPQADLVRKIGGELVEVNVLVPKGASPEDYEIPPGRLKELSQADVYFVVGHLPLERVWIERIKGINKDLLVVDTSQGIEIIDDNPHIWLSPRLVAIQSRHIYEALSSIDDENKGYYEENYAALQDELEKMDEDIAELFTGIKTRMFLTYHPAWTYLARDYGLTELAIEEHGKEPGPKHVAHIIDVAKKNGIKIVFASPQHSIKSAQVIAKELGGEVKIIDPLPEDYRELYETVSLIADAMRRAEKNK</sequence>
<dbReference type="GO" id="GO:0030001">
    <property type="term" value="P:metal ion transport"/>
    <property type="evidence" value="ECO:0007669"/>
    <property type="project" value="InterPro"/>
</dbReference>
<dbReference type="AlphaFoldDB" id="A0A1M5JGK6"/>
<organism evidence="5 6">
    <name type="scientific">Thermosyntropha lipolytica DSM 11003</name>
    <dbReference type="NCBI Taxonomy" id="1123382"/>
    <lineage>
        <taxon>Bacteria</taxon>
        <taxon>Bacillati</taxon>
        <taxon>Bacillota</taxon>
        <taxon>Clostridia</taxon>
        <taxon>Eubacteriales</taxon>
        <taxon>Syntrophomonadaceae</taxon>
        <taxon>Thermosyntropha</taxon>
    </lineage>
</organism>
<feature type="coiled-coil region" evidence="4">
    <location>
        <begin position="156"/>
        <end position="183"/>
    </location>
</feature>
<dbReference type="GO" id="GO:0046872">
    <property type="term" value="F:metal ion binding"/>
    <property type="evidence" value="ECO:0007669"/>
    <property type="project" value="InterPro"/>
</dbReference>
<accession>A0A1M5JGK6</accession>
<evidence type="ECO:0000256" key="2">
    <source>
        <dbReference type="ARBA" id="ARBA00022448"/>
    </source>
</evidence>
<dbReference type="PANTHER" id="PTHR42953:SF3">
    <property type="entry name" value="HIGH-AFFINITY ZINC UPTAKE SYSTEM PROTEIN ZNUA"/>
    <property type="match status" value="1"/>
</dbReference>
<dbReference type="STRING" id="1123382.SAMN02745221_00113"/>
<dbReference type="EMBL" id="FQWY01000002">
    <property type="protein sequence ID" value="SHG39677.1"/>
    <property type="molecule type" value="Genomic_DNA"/>
</dbReference>
<comment type="similarity">
    <text evidence="1">Belongs to the bacterial solute-binding protein 9 family.</text>
</comment>